<feature type="chain" id="PRO_5023043057" description="Non-specific lipid-transfer protein" evidence="5">
    <location>
        <begin position="28"/>
        <end position="119"/>
    </location>
</feature>
<dbReference type="PANTHER" id="PTHR33076">
    <property type="entry name" value="NON-SPECIFIC LIPID-TRANSFER PROTEIN 2-RELATED"/>
    <property type="match status" value="1"/>
</dbReference>
<comment type="similarity">
    <text evidence="1 4">Belongs to the plant LTP family.</text>
</comment>
<keyword evidence="2 4" id="KW-0813">Transport</keyword>
<reference evidence="8" key="1">
    <citation type="journal article" date="2019" name="Curr. Biol.">
        <title>Genome Sequence of Striga asiatica Provides Insight into the Evolution of Plant Parasitism.</title>
        <authorList>
            <person name="Yoshida S."/>
            <person name="Kim S."/>
            <person name="Wafula E.K."/>
            <person name="Tanskanen J."/>
            <person name="Kim Y.M."/>
            <person name="Honaas L."/>
            <person name="Yang Z."/>
            <person name="Spallek T."/>
            <person name="Conn C.E."/>
            <person name="Ichihashi Y."/>
            <person name="Cheong K."/>
            <person name="Cui S."/>
            <person name="Der J.P."/>
            <person name="Gundlach H."/>
            <person name="Jiao Y."/>
            <person name="Hori C."/>
            <person name="Ishida J.K."/>
            <person name="Kasahara H."/>
            <person name="Kiba T."/>
            <person name="Kim M.S."/>
            <person name="Koo N."/>
            <person name="Laohavisit A."/>
            <person name="Lee Y.H."/>
            <person name="Lumba S."/>
            <person name="McCourt P."/>
            <person name="Mortimer J.C."/>
            <person name="Mutuku J.M."/>
            <person name="Nomura T."/>
            <person name="Sasaki-Sekimoto Y."/>
            <person name="Seto Y."/>
            <person name="Wang Y."/>
            <person name="Wakatake T."/>
            <person name="Sakakibara H."/>
            <person name="Demura T."/>
            <person name="Yamaguchi S."/>
            <person name="Yoneyama K."/>
            <person name="Manabe R.I."/>
            <person name="Nelson D.C."/>
            <person name="Schulman A.H."/>
            <person name="Timko M.P."/>
            <person name="dePamphilis C.W."/>
            <person name="Choi D."/>
            <person name="Shirasu K."/>
        </authorList>
    </citation>
    <scope>NUCLEOTIDE SEQUENCE [LARGE SCALE GENOMIC DNA]</scope>
    <source>
        <strain evidence="8">cv. UVA1</strain>
    </source>
</reference>
<dbReference type="PROSITE" id="PS00597">
    <property type="entry name" value="PLANT_LTP"/>
    <property type="match status" value="1"/>
</dbReference>
<evidence type="ECO:0000256" key="2">
    <source>
        <dbReference type="ARBA" id="ARBA00022448"/>
    </source>
</evidence>
<evidence type="ECO:0000256" key="3">
    <source>
        <dbReference type="ARBA" id="ARBA00023121"/>
    </source>
</evidence>
<dbReference type="OrthoDB" id="1876592at2759"/>
<evidence type="ECO:0000313" key="8">
    <source>
        <dbReference type="Proteomes" id="UP000325081"/>
    </source>
</evidence>
<feature type="domain" description="Bifunctional inhibitor/plant lipid transfer protein/seed storage helical" evidence="6">
    <location>
        <begin position="31"/>
        <end position="116"/>
    </location>
</feature>
<protein>
    <recommendedName>
        <fullName evidence="4">Non-specific lipid-transfer protein</fullName>
    </recommendedName>
</protein>
<proteinExistence type="inferred from homology"/>
<dbReference type="GO" id="GO:0008289">
    <property type="term" value="F:lipid binding"/>
    <property type="evidence" value="ECO:0007669"/>
    <property type="project" value="UniProtKB-KW"/>
</dbReference>
<dbReference type="Pfam" id="PF00234">
    <property type="entry name" value="Tryp_alpha_amyl"/>
    <property type="match status" value="1"/>
</dbReference>
<feature type="signal peptide" evidence="5">
    <location>
        <begin position="1"/>
        <end position="27"/>
    </location>
</feature>
<dbReference type="GO" id="GO:0006869">
    <property type="term" value="P:lipid transport"/>
    <property type="evidence" value="ECO:0007669"/>
    <property type="project" value="InterPro"/>
</dbReference>
<dbReference type="PRINTS" id="PR00382">
    <property type="entry name" value="LIPIDTRNSFER"/>
</dbReference>
<sequence length="119" mass="12755">MAGCSTVRCFWALVLMGLVALGPQVWAEIQCNDAVSQVLPCEAYLLSGEAQPNAACCAAVQSLDKMAMSSTGDRRAICQCFKGIASSLPLNLDKAQRLPNLCHVTINIKIDPNVNCDRI</sequence>
<dbReference type="InterPro" id="IPR000528">
    <property type="entry name" value="Plant_nsLTP"/>
</dbReference>
<evidence type="ECO:0000259" key="6">
    <source>
        <dbReference type="SMART" id="SM00499"/>
    </source>
</evidence>
<evidence type="ECO:0000313" key="7">
    <source>
        <dbReference type="EMBL" id="GER44919.1"/>
    </source>
</evidence>
<evidence type="ECO:0000256" key="5">
    <source>
        <dbReference type="SAM" id="SignalP"/>
    </source>
</evidence>
<evidence type="ECO:0000256" key="4">
    <source>
        <dbReference type="RuleBase" id="RU000628"/>
    </source>
</evidence>
<keyword evidence="5" id="KW-0732">Signal</keyword>
<accession>A0A5A7QHU6</accession>
<dbReference type="EMBL" id="BKCP01007181">
    <property type="protein sequence ID" value="GER44919.1"/>
    <property type="molecule type" value="Genomic_DNA"/>
</dbReference>
<dbReference type="Proteomes" id="UP000325081">
    <property type="component" value="Unassembled WGS sequence"/>
</dbReference>
<name>A0A5A7QHU6_STRAF</name>
<comment type="function">
    <text evidence="4">Plant non-specific lipid-transfer proteins transfer phospholipids as well as galactolipids across membranes. May play a role in wax or cutin deposition in the cell walls of expanding epidermal cells and certain secretory tissues.</text>
</comment>
<comment type="caution">
    <text evidence="7">The sequence shown here is derived from an EMBL/GenBank/DDBJ whole genome shotgun (WGS) entry which is preliminary data.</text>
</comment>
<dbReference type="InterPro" id="IPR016140">
    <property type="entry name" value="Bifunc_inhib/LTP/seed_store"/>
</dbReference>
<evidence type="ECO:0000256" key="1">
    <source>
        <dbReference type="ARBA" id="ARBA00009748"/>
    </source>
</evidence>
<dbReference type="Gene3D" id="1.10.110.10">
    <property type="entry name" value="Plant lipid-transfer and hydrophobic proteins"/>
    <property type="match status" value="1"/>
</dbReference>
<organism evidence="7 8">
    <name type="scientific">Striga asiatica</name>
    <name type="common">Asiatic witchweed</name>
    <name type="synonym">Buchnera asiatica</name>
    <dbReference type="NCBI Taxonomy" id="4170"/>
    <lineage>
        <taxon>Eukaryota</taxon>
        <taxon>Viridiplantae</taxon>
        <taxon>Streptophyta</taxon>
        <taxon>Embryophyta</taxon>
        <taxon>Tracheophyta</taxon>
        <taxon>Spermatophyta</taxon>
        <taxon>Magnoliopsida</taxon>
        <taxon>eudicotyledons</taxon>
        <taxon>Gunneridae</taxon>
        <taxon>Pentapetalae</taxon>
        <taxon>asterids</taxon>
        <taxon>lamiids</taxon>
        <taxon>Lamiales</taxon>
        <taxon>Orobanchaceae</taxon>
        <taxon>Buchnereae</taxon>
        <taxon>Striga</taxon>
    </lineage>
</organism>
<dbReference type="SMART" id="SM00499">
    <property type="entry name" value="AAI"/>
    <property type="match status" value="1"/>
</dbReference>
<dbReference type="CDD" id="cd01960">
    <property type="entry name" value="nsLTP1"/>
    <property type="match status" value="1"/>
</dbReference>
<dbReference type="SUPFAM" id="SSF47699">
    <property type="entry name" value="Bifunctional inhibitor/lipid-transfer protein/seed storage 2S albumin"/>
    <property type="match status" value="1"/>
</dbReference>
<dbReference type="AlphaFoldDB" id="A0A5A7QHU6"/>
<gene>
    <name evidence="7" type="ORF">STAS_21838</name>
</gene>
<keyword evidence="3 4" id="KW-0446">Lipid-binding</keyword>
<keyword evidence="8" id="KW-1185">Reference proteome</keyword>
<dbReference type="InterPro" id="IPR036312">
    <property type="entry name" value="Bifun_inhib/LTP/seed_sf"/>
</dbReference>